<reference evidence="8 9" key="1">
    <citation type="submission" date="2015-07" db="EMBL/GenBank/DDBJ databases">
        <title>Draft Genome Sequence of Malassezia furfur CBS1878 and Malassezia pachydermatis CBS1879.</title>
        <authorList>
            <person name="Triana S."/>
            <person name="Ohm R."/>
            <person name="Gonzalez A."/>
            <person name="DeCock H."/>
            <person name="Restrepo S."/>
            <person name="Celis A."/>
        </authorList>
    </citation>
    <scope>NUCLEOTIDE SEQUENCE [LARGE SCALE GENOMIC DNA]</scope>
    <source>
        <strain evidence="8 9">CBS 1879</strain>
    </source>
</reference>
<sequence>MWWGRSALRAVRAPWSHNPRRLLLKGVRWNSVDAHTNEGALKKILVDSIKTRGPLTIPAYMQACLTNPDYGYYASKSNADTTGILGAGGDFITSPEISQVFGELMAIFFISRWQSAGQPSRVRLVELGPGRGTLLSDMLRTFAAFPDMLAALRSIELVEASPLFIERQEAMLNETLGKFGRSLANADTPIDALAEHEIRVEWFASYDQVPVQPDAWTIVMAHEFFDALPIHIFEKQLDGWREVMVDIDEAKRPVTVIKASDLGKSDQDKEPELRFVLSPGATPWSQLLAANSERFKALQPGQRVEVSPISWAAARRFGELVSGYPALRPTTNGETEAPSADVAAQRTKPSMGGCGLMIDYGANHFFSHSFRAFRAHKIVDPLSLPGQSDLTANVDFSFLAQAVGTTDSLSYGPMPQREFLTALGLSLRVKKLLESNPPARAKVIEQAAARLIDAHGMGKQYQVLGVSAPAQASAGANEPEEVYPFM</sequence>
<comment type="catalytic activity">
    <reaction evidence="6 7">
        <text>L-arginyl-[protein] + 2 S-adenosyl-L-methionine = N(omega),N(omega)'-dimethyl-L-arginyl-[protein] + 2 S-adenosyl-L-homocysteine + 2 H(+)</text>
        <dbReference type="Rhea" id="RHEA:48108"/>
        <dbReference type="Rhea" id="RHEA-COMP:10532"/>
        <dbReference type="Rhea" id="RHEA-COMP:11992"/>
        <dbReference type="ChEBI" id="CHEBI:15378"/>
        <dbReference type="ChEBI" id="CHEBI:29965"/>
        <dbReference type="ChEBI" id="CHEBI:57856"/>
        <dbReference type="ChEBI" id="CHEBI:59789"/>
        <dbReference type="ChEBI" id="CHEBI:88221"/>
        <dbReference type="EC" id="2.1.1.320"/>
    </reaction>
</comment>
<name>A0A0M8MXB5_9BASI</name>
<dbReference type="InterPro" id="IPR003788">
    <property type="entry name" value="NDUFAF7"/>
</dbReference>
<dbReference type="GO" id="GO:0005739">
    <property type="term" value="C:mitochondrion"/>
    <property type="evidence" value="ECO:0007669"/>
    <property type="project" value="UniProtKB-SubCell"/>
</dbReference>
<dbReference type="VEuPathDB" id="FungiDB:Malapachy_2113"/>
<evidence type="ECO:0000256" key="6">
    <source>
        <dbReference type="ARBA" id="ARBA00048612"/>
    </source>
</evidence>
<dbReference type="RefSeq" id="XP_017993053.1">
    <property type="nucleotide sequence ID" value="XM_018136605.1"/>
</dbReference>
<dbReference type="EMBL" id="LGAV01000002">
    <property type="protein sequence ID" value="KOS15421.1"/>
    <property type="molecule type" value="Genomic_DNA"/>
</dbReference>
<evidence type="ECO:0000256" key="4">
    <source>
        <dbReference type="ARBA" id="ARBA00022679"/>
    </source>
</evidence>
<evidence type="ECO:0000313" key="8">
    <source>
        <dbReference type="EMBL" id="KOS15421.1"/>
    </source>
</evidence>
<comment type="similarity">
    <text evidence="2 7">Belongs to the NDUFAF7 family.</text>
</comment>
<evidence type="ECO:0000256" key="1">
    <source>
        <dbReference type="ARBA" id="ARBA00004173"/>
    </source>
</evidence>
<keyword evidence="4 7" id="KW-0808">Transferase</keyword>
<dbReference type="Pfam" id="PF02636">
    <property type="entry name" value="Methyltransf_28"/>
    <property type="match status" value="1"/>
</dbReference>
<accession>A0A0M8MXB5</accession>
<comment type="function">
    <text evidence="7">Arginine methyltransferase involved in the assembly or stability of mitochondrial NADH:ubiquinone oxidoreductase complex (complex I).</text>
</comment>
<evidence type="ECO:0000256" key="3">
    <source>
        <dbReference type="ARBA" id="ARBA00022603"/>
    </source>
</evidence>
<dbReference type="PANTHER" id="PTHR12049">
    <property type="entry name" value="PROTEIN ARGININE METHYLTRANSFERASE NDUFAF7, MITOCHONDRIAL"/>
    <property type="match status" value="1"/>
</dbReference>
<evidence type="ECO:0000256" key="7">
    <source>
        <dbReference type="RuleBase" id="RU364114"/>
    </source>
</evidence>
<dbReference type="SUPFAM" id="SSF53335">
    <property type="entry name" value="S-adenosyl-L-methionine-dependent methyltransferases"/>
    <property type="match status" value="1"/>
</dbReference>
<gene>
    <name evidence="8" type="ORF">Malapachy_2113</name>
</gene>
<dbReference type="GO" id="GO:0035243">
    <property type="term" value="F:protein-arginine omega-N symmetric methyltransferase activity"/>
    <property type="evidence" value="ECO:0007669"/>
    <property type="project" value="UniProtKB-EC"/>
</dbReference>
<dbReference type="EC" id="2.1.1.320" evidence="7"/>
<proteinExistence type="inferred from homology"/>
<keyword evidence="3 7" id="KW-0489">Methyltransferase</keyword>
<comment type="caution">
    <text evidence="8">The sequence shown here is derived from an EMBL/GenBank/DDBJ whole genome shotgun (WGS) entry which is preliminary data.</text>
</comment>
<dbReference type="STRING" id="77020.A0A0M8MXB5"/>
<dbReference type="InterPro" id="IPR029063">
    <property type="entry name" value="SAM-dependent_MTases_sf"/>
</dbReference>
<dbReference type="Proteomes" id="UP000037751">
    <property type="component" value="Unassembled WGS sequence"/>
</dbReference>
<dbReference type="GO" id="GO:0032981">
    <property type="term" value="P:mitochondrial respiratory chain complex I assembly"/>
    <property type="evidence" value="ECO:0007669"/>
    <property type="project" value="TreeGrafter"/>
</dbReference>
<dbReference type="GeneID" id="28728480"/>
<dbReference type="OrthoDB" id="438553at2759"/>
<keyword evidence="9" id="KW-1185">Reference proteome</keyword>
<evidence type="ECO:0000256" key="5">
    <source>
        <dbReference type="ARBA" id="ARBA00023128"/>
    </source>
</evidence>
<evidence type="ECO:0000313" key="9">
    <source>
        <dbReference type="Proteomes" id="UP000037751"/>
    </source>
</evidence>
<protein>
    <recommendedName>
        <fullName evidence="7">Protein arginine methyltransferase NDUFAF7</fullName>
        <ecNumber evidence="7">2.1.1.320</ecNumber>
    </recommendedName>
</protein>
<dbReference type="AlphaFoldDB" id="A0A0M8MXB5"/>
<dbReference type="GO" id="GO:0032259">
    <property type="term" value="P:methylation"/>
    <property type="evidence" value="ECO:0007669"/>
    <property type="project" value="UniProtKB-KW"/>
</dbReference>
<dbReference type="Gene3D" id="3.40.50.12710">
    <property type="match status" value="1"/>
</dbReference>
<comment type="subcellular location">
    <subcellularLocation>
        <location evidence="1 7">Mitochondrion</location>
    </subcellularLocation>
</comment>
<organism evidence="8 9">
    <name type="scientific">Malassezia pachydermatis</name>
    <dbReference type="NCBI Taxonomy" id="77020"/>
    <lineage>
        <taxon>Eukaryota</taxon>
        <taxon>Fungi</taxon>
        <taxon>Dikarya</taxon>
        <taxon>Basidiomycota</taxon>
        <taxon>Ustilaginomycotina</taxon>
        <taxon>Malasseziomycetes</taxon>
        <taxon>Malasseziales</taxon>
        <taxon>Malasseziaceae</taxon>
        <taxon>Malassezia</taxon>
    </lineage>
</organism>
<dbReference type="InterPro" id="IPR038375">
    <property type="entry name" value="NDUFAF7_sf"/>
</dbReference>
<keyword evidence="5 7" id="KW-0496">Mitochondrion</keyword>
<evidence type="ECO:0000256" key="2">
    <source>
        <dbReference type="ARBA" id="ARBA00005891"/>
    </source>
</evidence>
<dbReference type="PANTHER" id="PTHR12049:SF7">
    <property type="entry name" value="PROTEIN ARGININE METHYLTRANSFERASE NDUFAF7, MITOCHONDRIAL"/>
    <property type="match status" value="1"/>
</dbReference>